<evidence type="ECO:0000256" key="6">
    <source>
        <dbReference type="SAM" id="MobiDB-lite"/>
    </source>
</evidence>
<evidence type="ECO:0000313" key="10">
    <source>
        <dbReference type="Proteomes" id="UP001203338"/>
    </source>
</evidence>
<dbReference type="Gene3D" id="2.30.42.10">
    <property type="match status" value="1"/>
</dbReference>
<dbReference type="Proteomes" id="UP001203338">
    <property type="component" value="Unassembled WGS sequence"/>
</dbReference>
<dbReference type="NCBIfam" id="TIGR00225">
    <property type="entry name" value="prc"/>
    <property type="match status" value="1"/>
</dbReference>
<dbReference type="Gene3D" id="3.90.226.10">
    <property type="entry name" value="2-enoyl-CoA Hydratase, Chain A, domain 1"/>
    <property type="match status" value="1"/>
</dbReference>
<gene>
    <name evidence="9" type="ORF">M3P05_04510</name>
</gene>
<evidence type="ECO:0000256" key="2">
    <source>
        <dbReference type="ARBA" id="ARBA00022670"/>
    </source>
</evidence>
<dbReference type="EMBL" id="JAMFLX010000004">
    <property type="protein sequence ID" value="MCL6269206.1"/>
    <property type="molecule type" value="Genomic_DNA"/>
</dbReference>
<keyword evidence="3 5" id="KW-0378">Hydrolase</keyword>
<evidence type="ECO:0000256" key="7">
    <source>
        <dbReference type="SAM" id="SignalP"/>
    </source>
</evidence>
<keyword evidence="4 5" id="KW-0720">Serine protease</keyword>
<feature type="signal peptide" evidence="7">
    <location>
        <begin position="1"/>
        <end position="34"/>
    </location>
</feature>
<feature type="compositionally biased region" description="Basic and acidic residues" evidence="6">
    <location>
        <begin position="393"/>
        <end position="415"/>
    </location>
</feature>
<dbReference type="Pfam" id="PF22694">
    <property type="entry name" value="CtpB_N-like"/>
    <property type="match status" value="1"/>
</dbReference>
<dbReference type="InterPro" id="IPR004447">
    <property type="entry name" value="Peptidase_S41A"/>
</dbReference>
<dbReference type="InterPro" id="IPR055210">
    <property type="entry name" value="CtpA/B_N"/>
</dbReference>
<dbReference type="SUPFAM" id="SSF52096">
    <property type="entry name" value="ClpP/crotonase"/>
    <property type="match status" value="1"/>
</dbReference>
<dbReference type="Pfam" id="PF13180">
    <property type="entry name" value="PDZ_2"/>
    <property type="match status" value="1"/>
</dbReference>
<evidence type="ECO:0000256" key="1">
    <source>
        <dbReference type="ARBA" id="ARBA00009179"/>
    </source>
</evidence>
<comment type="similarity">
    <text evidence="1 5">Belongs to the peptidase S41A family.</text>
</comment>
<dbReference type="CDD" id="cd07560">
    <property type="entry name" value="Peptidase_S41_CPP"/>
    <property type="match status" value="1"/>
</dbReference>
<feature type="chain" id="PRO_5045563162" evidence="7">
    <location>
        <begin position="35"/>
        <end position="465"/>
    </location>
</feature>
<dbReference type="PANTHER" id="PTHR32060">
    <property type="entry name" value="TAIL-SPECIFIC PROTEASE"/>
    <property type="match status" value="1"/>
</dbReference>
<comment type="caution">
    <text evidence="9">The sequence shown here is derived from an EMBL/GenBank/DDBJ whole genome shotgun (WGS) entry which is preliminary data.</text>
</comment>
<evidence type="ECO:0000256" key="5">
    <source>
        <dbReference type="RuleBase" id="RU004404"/>
    </source>
</evidence>
<dbReference type="InterPro" id="IPR001478">
    <property type="entry name" value="PDZ"/>
</dbReference>
<dbReference type="PANTHER" id="PTHR32060:SF30">
    <property type="entry name" value="CARBOXY-TERMINAL PROCESSING PROTEASE CTPA"/>
    <property type="match status" value="1"/>
</dbReference>
<dbReference type="CDD" id="cd06782">
    <property type="entry name" value="cpPDZ_CPP-like"/>
    <property type="match status" value="1"/>
</dbReference>
<organism evidence="9 10">
    <name type="scientific">Parendozoicomonas callyspongiae</name>
    <dbReference type="NCBI Taxonomy" id="2942213"/>
    <lineage>
        <taxon>Bacteria</taxon>
        <taxon>Pseudomonadati</taxon>
        <taxon>Pseudomonadota</taxon>
        <taxon>Gammaproteobacteria</taxon>
        <taxon>Oceanospirillales</taxon>
        <taxon>Endozoicomonadaceae</taxon>
        <taxon>Parendozoicomonas</taxon>
    </lineage>
</organism>
<keyword evidence="2 5" id="KW-0645">Protease</keyword>
<dbReference type="RefSeq" id="WP_249698159.1">
    <property type="nucleotide sequence ID" value="NZ_JAMFLX010000004.1"/>
</dbReference>
<dbReference type="PROSITE" id="PS50106">
    <property type="entry name" value="PDZ"/>
    <property type="match status" value="1"/>
</dbReference>
<dbReference type="InterPro" id="IPR005151">
    <property type="entry name" value="Tail-specific_protease"/>
</dbReference>
<feature type="domain" description="PDZ" evidence="8">
    <location>
        <begin position="105"/>
        <end position="173"/>
    </location>
</feature>
<protein>
    <submittedName>
        <fullName evidence="9">S41 family peptidase</fullName>
    </submittedName>
</protein>
<dbReference type="Gene3D" id="3.30.750.44">
    <property type="match status" value="1"/>
</dbReference>
<dbReference type="SUPFAM" id="SSF50156">
    <property type="entry name" value="PDZ domain-like"/>
    <property type="match status" value="1"/>
</dbReference>
<keyword evidence="7" id="KW-0732">Signal</keyword>
<feature type="region of interest" description="Disordered" evidence="6">
    <location>
        <begin position="393"/>
        <end position="433"/>
    </location>
</feature>
<proteinExistence type="inferred from homology"/>
<keyword evidence="10" id="KW-1185">Reference proteome</keyword>
<evidence type="ECO:0000256" key="4">
    <source>
        <dbReference type="ARBA" id="ARBA00022825"/>
    </source>
</evidence>
<dbReference type="SMART" id="SM00245">
    <property type="entry name" value="TSPc"/>
    <property type="match status" value="1"/>
</dbReference>
<evidence type="ECO:0000259" key="8">
    <source>
        <dbReference type="PROSITE" id="PS50106"/>
    </source>
</evidence>
<evidence type="ECO:0000256" key="3">
    <source>
        <dbReference type="ARBA" id="ARBA00022801"/>
    </source>
</evidence>
<accession>A0ABT0PDA8</accession>
<reference evidence="9 10" key="1">
    <citation type="submission" date="2022-05" db="EMBL/GenBank/DDBJ databases">
        <authorList>
            <person name="Park J.-S."/>
        </authorList>
    </citation>
    <scope>NUCLEOTIDE SEQUENCE [LARGE SCALE GENOMIC DNA]</scope>
    <source>
        <strain evidence="9 10">2012CJ34-2</strain>
    </source>
</reference>
<dbReference type="InterPro" id="IPR036034">
    <property type="entry name" value="PDZ_sf"/>
</dbReference>
<evidence type="ECO:0000313" key="9">
    <source>
        <dbReference type="EMBL" id="MCL6269206.1"/>
    </source>
</evidence>
<sequence>MPFPLINRFWAFRTWGLGLCLVLSLALTSGQISAEEKQPENAGTSLKPEKGSLPLDELRAFTEVMQRIKSSYVEPVTDTELLENAIRGMLDNLDPHSAYLEPEDYKNLEQSTSGEFGGLGIEVGSEDGMIKVITPIDDTPAQRAGVKAGDLIIKIDDTPIRGMGLKKSVELMRGKPGEPIKLTIIREGASQPLDITVVRDIIRIESVRHRTLEPGLGYIRVSQFQVDTGKEVVDSIKELAKSQENEQLNGLILDLRNNPGGVLQAAVDVADVFLDDGLIVYTKGRIPNSDMSYSASKATPAGKMPLVVLINGGSASASEIVAGALQDHRRGIVVGTKSFGKGSVQTVLPLSTDNERGLKLTTALYYTPGGRSIQAEGIMPDITVDNASVTRVKEDQGYRESDLKGHLDNADDNKSSNKNSSNTGASESEQPLDVTDYQLNQALNILKSLYLSNQKGSGQSISTLH</sequence>
<dbReference type="Pfam" id="PF03572">
    <property type="entry name" value="Peptidase_S41"/>
    <property type="match status" value="1"/>
</dbReference>
<dbReference type="InterPro" id="IPR029045">
    <property type="entry name" value="ClpP/crotonase-like_dom_sf"/>
</dbReference>
<name>A0ABT0PDA8_9GAMM</name>
<dbReference type="SMART" id="SM00228">
    <property type="entry name" value="PDZ"/>
    <property type="match status" value="1"/>
</dbReference>